<evidence type="ECO:0000256" key="3">
    <source>
        <dbReference type="SAM" id="Coils"/>
    </source>
</evidence>
<dbReference type="VEuPathDB" id="AmoebaDB:KM1_084200"/>
<keyword evidence="3" id="KW-0175">Coiled coil</keyword>
<evidence type="ECO:0000256" key="1">
    <source>
        <dbReference type="ARBA" id="ARBA00022658"/>
    </source>
</evidence>
<dbReference type="Pfam" id="PF14429">
    <property type="entry name" value="DOCK-C2"/>
    <property type="match status" value="1"/>
</dbReference>
<dbReference type="Gene3D" id="1.25.40.410">
    <property type="match status" value="1"/>
</dbReference>
<dbReference type="GO" id="GO:0005085">
    <property type="term" value="F:guanyl-nucleotide exchange factor activity"/>
    <property type="evidence" value="ECO:0007669"/>
    <property type="project" value="UniProtKB-KW"/>
</dbReference>
<dbReference type="VEuPathDB" id="AmoebaDB:EHI5A_030850"/>
<reference evidence="7 8" key="1">
    <citation type="submission" date="2016-05" db="EMBL/GenBank/DDBJ databases">
        <title>First whole genome sequencing of Entamoeba histolytica HM1:IMSS-clone-6.</title>
        <authorList>
            <person name="Mukherjee Avik.K."/>
            <person name="Izumyama S."/>
            <person name="Nakada-Tsukui K."/>
            <person name="Nozaki T."/>
        </authorList>
    </citation>
    <scope>NUCLEOTIDE SEQUENCE [LARGE SCALE GENOMIC DNA]</scope>
    <source>
        <strain evidence="7 8">HM1:IMSS clone 6</strain>
    </source>
</reference>
<dbReference type="InterPro" id="IPR026791">
    <property type="entry name" value="DOCK"/>
</dbReference>
<dbReference type="InterPro" id="IPR027357">
    <property type="entry name" value="DOCKER_dom"/>
</dbReference>
<dbReference type="VEuPathDB" id="AmoebaDB:EHI8A_132110"/>
<dbReference type="PROSITE" id="PS51651">
    <property type="entry name" value="DOCKER"/>
    <property type="match status" value="1"/>
</dbReference>
<evidence type="ECO:0000259" key="6">
    <source>
        <dbReference type="PROSITE" id="PS51651"/>
    </source>
</evidence>
<dbReference type="PANTHER" id="PTHR23317">
    <property type="entry name" value="DEDICATOR OF CYTOKINESIS DOCK"/>
    <property type="match status" value="1"/>
</dbReference>
<evidence type="ECO:0000259" key="5">
    <source>
        <dbReference type="PROSITE" id="PS51650"/>
    </source>
</evidence>
<dbReference type="VEuPathDB" id="AmoebaDB:EHI5A_077030"/>
<dbReference type="EMBL" id="BDEQ01000001">
    <property type="protein sequence ID" value="GAT97200.1"/>
    <property type="molecule type" value="Genomic_DNA"/>
</dbReference>
<dbReference type="VEuPathDB" id="AmoebaDB:EHI_184500"/>
<dbReference type="InterPro" id="IPR043161">
    <property type="entry name" value="DOCK_C_lobe_A"/>
</dbReference>
<evidence type="ECO:0000313" key="8">
    <source>
        <dbReference type="Proteomes" id="UP000078387"/>
    </source>
</evidence>
<dbReference type="InterPro" id="IPR035892">
    <property type="entry name" value="C2_domain_sf"/>
</dbReference>
<accession>A0A5K1U9F5</accession>
<comment type="caution">
    <text evidence="7">The sequence shown here is derived from an EMBL/GenBank/DDBJ whole genome shotgun (WGS) entry which is preliminary data.</text>
</comment>
<protein>
    <recommendedName>
        <fullName evidence="9">DOCKER domain-containing protein</fullName>
    </recommendedName>
</protein>
<name>A0A5K1U9F5_ENTHI</name>
<dbReference type="InterPro" id="IPR046769">
    <property type="entry name" value="DOCKER_Lobe_A"/>
</dbReference>
<dbReference type="VEuPathDB" id="AmoebaDB:EHI7A_120610"/>
<feature type="domain" description="DOCKER" evidence="6">
    <location>
        <begin position="2056"/>
        <end position="2498"/>
    </location>
</feature>
<feature type="domain" description="C2 DOCK-type" evidence="5">
    <location>
        <begin position="501"/>
        <end position="691"/>
    </location>
</feature>
<feature type="coiled-coil region" evidence="3">
    <location>
        <begin position="2461"/>
        <end position="2495"/>
    </location>
</feature>
<dbReference type="VEuPathDB" id="AmoebaDB:KM1_118010"/>
<organism evidence="7 8">
    <name type="scientific">Entamoeba histolytica</name>
    <dbReference type="NCBI Taxonomy" id="5759"/>
    <lineage>
        <taxon>Eukaryota</taxon>
        <taxon>Amoebozoa</taxon>
        <taxon>Evosea</taxon>
        <taxon>Archamoebae</taxon>
        <taxon>Mastigamoebida</taxon>
        <taxon>Entamoebidae</taxon>
        <taxon>Entamoeba</taxon>
    </lineage>
</organism>
<feature type="region of interest" description="Disordered" evidence="4">
    <location>
        <begin position="1157"/>
        <end position="1182"/>
    </location>
</feature>
<gene>
    <name evidence="7" type="ORF">CL6EHI_184500</name>
</gene>
<dbReference type="PANTHER" id="PTHR23317:SF76">
    <property type="entry name" value="LD20667P"/>
    <property type="match status" value="1"/>
</dbReference>
<feature type="compositionally biased region" description="Polar residues" evidence="4">
    <location>
        <begin position="1171"/>
        <end position="1182"/>
    </location>
</feature>
<comment type="similarity">
    <text evidence="2">Belongs to the DOCK family.</text>
</comment>
<dbReference type="InterPro" id="IPR027007">
    <property type="entry name" value="C2_DOCK-type_domain"/>
</dbReference>
<dbReference type="VEuPathDB" id="AmoebaDB:EHI7A_129450"/>
<feature type="compositionally biased region" description="Basic and acidic residues" evidence="4">
    <location>
        <begin position="1157"/>
        <end position="1170"/>
    </location>
</feature>
<dbReference type="VEuPathDB" id="AmoebaDB:EHI7A_059470"/>
<keyword evidence="1" id="KW-0344">Guanine-nucleotide releasing factor</keyword>
<evidence type="ECO:0000313" key="7">
    <source>
        <dbReference type="EMBL" id="GAT97200.1"/>
    </source>
</evidence>
<dbReference type="Pfam" id="PF06920">
    <property type="entry name" value="DHR-2_Lobe_A"/>
    <property type="match status" value="1"/>
</dbReference>
<proteinExistence type="inferred from homology"/>
<evidence type="ECO:0000256" key="2">
    <source>
        <dbReference type="PROSITE-ProRule" id="PRU00983"/>
    </source>
</evidence>
<dbReference type="Gene3D" id="2.60.40.150">
    <property type="entry name" value="C2 domain"/>
    <property type="match status" value="1"/>
</dbReference>
<dbReference type="Proteomes" id="UP000078387">
    <property type="component" value="Unassembled WGS sequence"/>
</dbReference>
<dbReference type="PROSITE" id="PS51650">
    <property type="entry name" value="C2_DOCK"/>
    <property type="match status" value="1"/>
</dbReference>
<evidence type="ECO:0008006" key="9">
    <source>
        <dbReference type="Google" id="ProtNLM"/>
    </source>
</evidence>
<dbReference type="VEuPathDB" id="AmoebaDB:EHI8A_146790"/>
<evidence type="ECO:0000256" key="4">
    <source>
        <dbReference type="SAM" id="MobiDB-lite"/>
    </source>
</evidence>
<dbReference type="OMA" id="WEESINY"/>
<dbReference type="CDD" id="cd08679">
    <property type="entry name" value="C2_DOCK180_related"/>
    <property type="match status" value="1"/>
</dbReference>
<sequence length="2505" mass="291890">MSQKLSPIDINEIFEIDVTKKEITEKEKTQKGPKKMNEENLKILQKFDTYDTEHSKELDVFQLKKYIEKEFNISLNEETIKYHCGQTFLEKAYKVQRNEFIAFHKYITSNINEISKEKTNSIFDEFENQFRDKGGADFKCKYLDRNAFVISNNEKPHLLKNNLEKPKESNDIYHSFIFNQLFSNTNSIYKMPNQYRSVFDGKPPLKLSLVQGNEELFSVDSLVQTENRKPGTRRRKSKYLFEYYNPKLSEIDLLYSANLTNAKCQSLEADLKIRKPSLIEITGFKTNLSLDNLYCRMSFYDKDYIKLTSNFYFVITAEKLKNHMENNKTLEIPIASAVLKKEYIANLCQVFVVLEVYKQMDSDINFAREIYCDDTKREVKVIKKYNDHCKESIKVFEQKGYLQLLMFSAKLINFQASYSNIKLVKPNGDPKDVGSMIRDIEKMKPCGEWSFKYRGTRPEIVHIDGPYRMFSSEKNETSTLNILMLTDISPPETDEIYMDYQNLLFVYPSEVSLGKEKKKSGIILNVYLRDSDSLFDESNPDALKMIFPCQEGVIENLETRFTSSVSIDKVGHFIDEVKIQLPFPLNEKHHLLFVIKDINVDDGSEGKHFFAKLPLYQKGLVVQGGEHIIQVLKDMVPNYLQQGECYDTAKVYVKANIQVVSSVYPQDPVIAQFISGKATINDIRDIEYHYDLVHFLPCILQRCIDVLNDRKREEIYEMFRVFRIIDLTKENKTDDDTEDKYLVYKNPLLLNAINHFIPTKTSGGHYLCTIILSTLPIIFDKAETIAKERLKYVWIIFALIIKSMVGYYEDKKVFDLTNFHDFCMTENGKIVGGSLYERSILFSDFLVYCSDNKIVDGLTIRDANLFFAEFIRDLSLLWRHDEIAKLVDNHLDNLSMMKENDVSSTSNYQQLLRLEFISVLAESDHLYQVNGPQLLEIKEINKLNDQLQQRHTLMFIILRQYFQLILNPDKTISTMALQELLIIMNKYDLDKQFSTQTERDKFFNMIFPFVLFILDDSEKINEWKAKDCLEDLYDIESLYVIFFFILKNLRETTIQQWLVSDFLPSLLNSLLTHIRKALLLFSRYPYGFIPNSAAIYSKELIQVIKDIENKDMLTSSRSPSPSLTRNSSIIHSKISVLGSSTHRLSSRLKRTLDSYEQEKDIPLTPRKGDHSQTGSDTPKKSTVYSERLSGLGRLKSSSLNTNKIINCNNTVDNLVIDIALISMDFLETTIGVLVNAENTQALERAQGIISSVLFEVKPTENYLPSLYEFIRSMITTYRDFIFKRPNSLALNLLKNLLQLSNSDNQLQKNFSNNLIFIFAKTNFIVTGNTVATIVNATSALSELQINNVHNIEQSIQGLFDLAKKYHDNFDTKLQKCIELSLDEGVRRNKSLQRVQQLYKAVDAGDLDVFITFVYDYINILNRLFDFILNAEPTVINGYIEMKRDFVAMLRKNESVNMIKEWIDFIREKIETTNETLVSFLIEKKQIIESDYEMCIHKMNQLEGHCDVDKRDMEDLEEKCKINKKIGEQLLDWAKKSLSIDSCNLESFNDVQLIRKIEDLEKEQTKRTNEIKNILDEYTSFDETLTAFKLTSNPLFPVTSQEMTDGVRKVLQLHQSRIKAVNNHLQTRTSYGSEKERYTNKVQTFEGIIYKRFIDLCTEVYGMPIDANFLKESIDKFKALNHLYNNNVNKLEDKKEKMGGLKPSWEVAYCSWEESINCAISVVEWLSQLIENVKNNEENILQMKKWYENERVFITTVVSTYLWDGLYISLAKVTMRESNDYLKILAKVSQYLLDHVEEAQNQYENAGSLLQELRKRKKLPLGFKFLQVIQEKDFEKIQMIFELYDAKWKEEEKVEKIRKDYAALFEEFFNETDKIIDLEPSKVPAIVIQKVQNLRDKLLIYDEQKIDKLNRYCDLKRSEQTVWGRCSALGIPEKEIKQEKENNVIKSPRSPRTSAYTYIQKNISSNSVLVTQGLPRATRRGDENRDIIGFFMNGDEKVKVDSFHDFSYGQRDAFDDDLKIVQDDIIKILKNLNNLNALLNDSRDPQFVLERYYQFAMDYVSAPQLHMTWIAKLAQQHRLKEQYIEAGLCEVHLVLFIHHLLPEELVSTNVDVLSTTFGKFVPNTSVPPNPQFTARLTEDMILQHITAACHDFEHGKIPWYGLVVASVVIPYYIKKNKYKELGYIHDFVNRMYAMMVDKNCDGIVKDFIQFYYVRLFGTVFGDYLNGKSFIYASTKERMSYLLKETNDILPPTYKGEKHFLRSLDQITEKVIKSENECNILWTQVQPVYDKGNFIQYSSTFNCDELCLSKEASETEGISLQNAPVLSLCKKRTIIRTRFVLPSLLTRQVVESEEVVYLTSIEIIIEEIEKRKKNIDYFLSESKKFFQDVDFGIVSSLQKSIGDFFFGSTDVQVGKLNIFNTIKIIDVLNKFFSDLNQFEFTLYLQLYDIVKECTNCCAEALAIVKENTKIRKSSANLEKIERQLPRVERVLDDIDKRLEERKEQNVL</sequence>
<dbReference type="GO" id="GO:0007264">
    <property type="term" value="P:small GTPase-mediated signal transduction"/>
    <property type="evidence" value="ECO:0007669"/>
    <property type="project" value="InterPro"/>
</dbReference>